<dbReference type="AlphaFoldDB" id="A0A7W5B3K7"/>
<organism evidence="7 8">
    <name type="scientific">Paenibacillus phyllosphaerae</name>
    <dbReference type="NCBI Taxonomy" id="274593"/>
    <lineage>
        <taxon>Bacteria</taxon>
        <taxon>Bacillati</taxon>
        <taxon>Bacillota</taxon>
        <taxon>Bacilli</taxon>
        <taxon>Bacillales</taxon>
        <taxon>Paenibacillaceae</taxon>
        <taxon>Paenibacillus</taxon>
    </lineage>
</organism>
<dbReference type="EC" id="2.7.13.3" evidence="2"/>
<accession>A0A7W5B3K7</accession>
<dbReference type="PANTHER" id="PTHR43711:SF1">
    <property type="entry name" value="HISTIDINE KINASE 1"/>
    <property type="match status" value="1"/>
</dbReference>
<keyword evidence="3" id="KW-0808">Transferase</keyword>
<keyword evidence="8" id="KW-1185">Reference proteome</keyword>
<gene>
    <name evidence="7" type="ORF">FHS18_005149</name>
</gene>
<dbReference type="GO" id="GO:0000160">
    <property type="term" value="P:phosphorelay signal transduction system"/>
    <property type="evidence" value="ECO:0007669"/>
    <property type="project" value="UniProtKB-KW"/>
</dbReference>
<evidence type="ECO:0000256" key="4">
    <source>
        <dbReference type="ARBA" id="ARBA00022777"/>
    </source>
</evidence>
<evidence type="ECO:0000313" key="7">
    <source>
        <dbReference type="EMBL" id="MBB3113046.1"/>
    </source>
</evidence>
<proteinExistence type="predicted"/>
<dbReference type="GO" id="GO:0004673">
    <property type="term" value="F:protein histidine kinase activity"/>
    <property type="evidence" value="ECO:0007669"/>
    <property type="project" value="UniProtKB-EC"/>
</dbReference>
<dbReference type="Pfam" id="PF02518">
    <property type="entry name" value="HATPase_c"/>
    <property type="match status" value="1"/>
</dbReference>
<name>A0A7W5B3K7_9BACL</name>
<comment type="caution">
    <text evidence="7">The sequence shown here is derived from an EMBL/GenBank/DDBJ whole genome shotgun (WGS) entry which is preliminary data.</text>
</comment>
<comment type="catalytic activity">
    <reaction evidence="1">
        <text>ATP + protein L-histidine = ADP + protein N-phospho-L-histidine.</text>
        <dbReference type="EC" id="2.7.13.3"/>
    </reaction>
</comment>
<dbReference type="EMBL" id="JACHXK010000016">
    <property type="protein sequence ID" value="MBB3113046.1"/>
    <property type="molecule type" value="Genomic_DNA"/>
</dbReference>
<protein>
    <recommendedName>
        <fullName evidence="2">histidine kinase</fullName>
        <ecNumber evidence="2">2.7.13.3</ecNumber>
    </recommendedName>
</protein>
<evidence type="ECO:0000256" key="2">
    <source>
        <dbReference type="ARBA" id="ARBA00012438"/>
    </source>
</evidence>
<evidence type="ECO:0000256" key="1">
    <source>
        <dbReference type="ARBA" id="ARBA00000085"/>
    </source>
</evidence>
<keyword evidence="4 7" id="KW-0418">Kinase</keyword>
<dbReference type="PANTHER" id="PTHR43711">
    <property type="entry name" value="TWO-COMPONENT HISTIDINE KINASE"/>
    <property type="match status" value="1"/>
</dbReference>
<dbReference type="InterPro" id="IPR003594">
    <property type="entry name" value="HATPase_dom"/>
</dbReference>
<reference evidence="7 8" key="1">
    <citation type="submission" date="2020-08" db="EMBL/GenBank/DDBJ databases">
        <title>Genomic Encyclopedia of Type Strains, Phase III (KMG-III): the genomes of soil and plant-associated and newly described type strains.</title>
        <authorList>
            <person name="Whitman W."/>
        </authorList>
    </citation>
    <scope>NUCLEOTIDE SEQUENCE [LARGE SCALE GENOMIC DNA]</scope>
    <source>
        <strain evidence="7 8">CECT 5862</strain>
    </source>
</reference>
<dbReference type="PRINTS" id="PR00344">
    <property type="entry name" value="BCTRLSENSOR"/>
</dbReference>
<dbReference type="Proteomes" id="UP000570361">
    <property type="component" value="Unassembled WGS sequence"/>
</dbReference>
<dbReference type="InterPro" id="IPR050736">
    <property type="entry name" value="Sensor_HK_Regulatory"/>
</dbReference>
<dbReference type="Gene3D" id="3.30.565.10">
    <property type="entry name" value="Histidine kinase-like ATPase, C-terminal domain"/>
    <property type="match status" value="1"/>
</dbReference>
<dbReference type="SUPFAM" id="SSF55874">
    <property type="entry name" value="ATPase domain of HSP90 chaperone/DNA topoisomerase II/histidine kinase"/>
    <property type="match status" value="1"/>
</dbReference>
<evidence type="ECO:0000256" key="5">
    <source>
        <dbReference type="ARBA" id="ARBA00023012"/>
    </source>
</evidence>
<feature type="domain" description="Histidine kinase/HSP90-like ATPase" evidence="6">
    <location>
        <begin position="11"/>
        <end position="59"/>
    </location>
</feature>
<evidence type="ECO:0000256" key="3">
    <source>
        <dbReference type="ARBA" id="ARBA00022679"/>
    </source>
</evidence>
<dbReference type="InterPro" id="IPR004358">
    <property type="entry name" value="Sig_transdc_His_kin-like_C"/>
</dbReference>
<dbReference type="InterPro" id="IPR036890">
    <property type="entry name" value="HATPase_C_sf"/>
</dbReference>
<evidence type="ECO:0000313" key="8">
    <source>
        <dbReference type="Proteomes" id="UP000570361"/>
    </source>
</evidence>
<keyword evidence="5" id="KW-0902">Two-component regulatory system</keyword>
<dbReference type="RefSeq" id="WP_183603149.1">
    <property type="nucleotide sequence ID" value="NZ_JACHXK010000016.1"/>
</dbReference>
<sequence length="80" mass="8536">MNKRREAGASVQLEFVVEDTGIGISSDKMGHLFQPFTQIDNSVTNNLGGTGLGLSICKDGTMFIFTVVVTKLAADTAIQE</sequence>
<evidence type="ECO:0000259" key="6">
    <source>
        <dbReference type="Pfam" id="PF02518"/>
    </source>
</evidence>